<evidence type="ECO:0000256" key="1">
    <source>
        <dbReference type="ARBA" id="ARBA00004173"/>
    </source>
</evidence>
<organism evidence="9 10">
    <name type="scientific">Cyprinus carpio carpio</name>
    <dbReference type="NCBI Taxonomy" id="630221"/>
    <lineage>
        <taxon>Eukaryota</taxon>
        <taxon>Metazoa</taxon>
        <taxon>Chordata</taxon>
        <taxon>Craniata</taxon>
        <taxon>Vertebrata</taxon>
        <taxon>Euteleostomi</taxon>
        <taxon>Actinopterygii</taxon>
        <taxon>Neopterygii</taxon>
        <taxon>Teleostei</taxon>
        <taxon>Ostariophysi</taxon>
        <taxon>Cypriniformes</taxon>
        <taxon>Cyprinidae</taxon>
        <taxon>Cyprininae</taxon>
        <taxon>Cyprinus</taxon>
    </lineage>
</organism>
<proteinExistence type="inferred from homology"/>
<dbReference type="GO" id="GO:0005739">
    <property type="term" value="C:mitochondrion"/>
    <property type="evidence" value="ECO:0007669"/>
    <property type="project" value="UniProtKB-SubCell"/>
</dbReference>
<reference evidence="9" key="1">
    <citation type="submission" date="2025-08" db="UniProtKB">
        <authorList>
            <consortium name="Ensembl"/>
        </authorList>
    </citation>
    <scope>IDENTIFICATION</scope>
</reference>
<keyword evidence="7" id="KW-0496">Mitochondrion</keyword>
<dbReference type="InterPro" id="IPR024461">
    <property type="entry name" value="CCDC90-like"/>
</dbReference>
<keyword evidence="5" id="KW-1133">Transmembrane helix</keyword>
<accession>A0A8C1DW26</accession>
<name>A0A8C1DW26_CYPCA</name>
<keyword evidence="6" id="KW-0175">Coiled coil</keyword>
<keyword evidence="4" id="KW-0812">Transmembrane</keyword>
<sequence length="158" mass="18592">YREQAFFKPTVVDFEALLTLTTASMDIVYRDMVKTSFRNSTTTNHGSSRCCQESMVILDKSDFVNLCSEIAKMKTELEQIKNRLLVSRTDAKLHFNLERSRFTEQEKKLMEVRTEFRKMVRFTNKKTQVASLKTLLESLKLEKIRYLAGMYSRCFSDR</sequence>
<dbReference type="Proteomes" id="UP001108240">
    <property type="component" value="Unplaced"/>
</dbReference>
<evidence type="ECO:0000313" key="9">
    <source>
        <dbReference type="Ensembl" id="ENSCCRP00000068553.2"/>
    </source>
</evidence>
<keyword evidence="8" id="KW-0472">Membrane</keyword>
<evidence type="ECO:0000256" key="5">
    <source>
        <dbReference type="ARBA" id="ARBA00022989"/>
    </source>
</evidence>
<dbReference type="Ensembl" id="ENSCCRT00000074294.2">
    <property type="protein sequence ID" value="ENSCCRP00000068553.2"/>
    <property type="gene ID" value="ENSCCRG00000036935.2"/>
</dbReference>
<evidence type="ECO:0000256" key="3">
    <source>
        <dbReference type="ARBA" id="ARBA00007224"/>
    </source>
</evidence>
<dbReference type="GeneTree" id="ENSGT00940000155453"/>
<dbReference type="PANTHER" id="PTHR14360">
    <property type="entry name" value="PROTEIN FMP32, MITOCHONDRIAL"/>
    <property type="match status" value="1"/>
</dbReference>
<dbReference type="Pfam" id="PF07798">
    <property type="entry name" value="CCDC90-like"/>
    <property type="match status" value="1"/>
</dbReference>
<dbReference type="AlphaFoldDB" id="A0A8C1DW26"/>
<dbReference type="PANTHER" id="PTHR14360:SF14">
    <property type="entry name" value="COILED-COIL DOMAIN-CONTAINING PROTEIN 90B, MITOCHONDRIAL"/>
    <property type="match status" value="1"/>
</dbReference>
<dbReference type="Gene3D" id="1.20.5.340">
    <property type="match status" value="1"/>
</dbReference>
<evidence type="ECO:0000256" key="7">
    <source>
        <dbReference type="ARBA" id="ARBA00023128"/>
    </source>
</evidence>
<evidence type="ECO:0000256" key="6">
    <source>
        <dbReference type="ARBA" id="ARBA00023054"/>
    </source>
</evidence>
<evidence type="ECO:0000256" key="8">
    <source>
        <dbReference type="ARBA" id="ARBA00023136"/>
    </source>
</evidence>
<dbReference type="GO" id="GO:0016020">
    <property type="term" value="C:membrane"/>
    <property type="evidence" value="ECO:0007669"/>
    <property type="project" value="UniProtKB-SubCell"/>
</dbReference>
<evidence type="ECO:0000256" key="2">
    <source>
        <dbReference type="ARBA" id="ARBA00004370"/>
    </source>
</evidence>
<evidence type="ECO:0000313" key="10">
    <source>
        <dbReference type="Proteomes" id="UP001108240"/>
    </source>
</evidence>
<reference evidence="9" key="2">
    <citation type="submission" date="2025-09" db="UniProtKB">
        <authorList>
            <consortium name="Ensembl"/>
        </authorList>
    </citation>
    <scope>IDENTIFICATION</scope>
</reference>
<comment type="similarity">
    <text evidence="3">Belongs to the CCDC90 family.</text>
</comment>
<keyword evidence="10" id="KW-1185">Reference proteome</keyword>
<evidence type="ECO:0000256" key="4">
    <source>
        <dbReference type="ARBA" id="ARBA00022692"/>
    </source>
</evidence>
<protein>
    <submittedName>
        <fullName evidence="9">Coiled-coil domain containing 90B</fullName>
    </submittedName>
</protein>
<comment type="subcellular location">
    <subcellularLocation>
        <location evidence="2">Membrane</location>
    </subcellularLocation>
    <subcellularLocation>
        <location evidence="1">Mitochondrion</location>
    </subcellularLocation>
</comment>
<dbReference type="OMA" id="EMRTEMM"/>